<feature type="transmembrane region" description="Helical" evidence="5">
    <location>
        <begin position="143"/>
        <end position="164"/>
    </location>
</feature>
<comment type="subcellular location">
    <subcellularLocation>
        <location evidence="1">Membrane</location>
        <topology evidence="1">Multi-pass membrane protein</topology>
    </subcellularLocation>
</comment>
<dbReference type="AlphaFoldDB" id="A0A6J2UBL0"/>
<dbReference type="InterPro" id="IPR006214">
    <property type="entry name" value="Bax_inhibitor_1-related"/>
</dbReference>
<keyword evidence="6" id="KW-1185">Reference proteome</keyword>
<dbReference type="RefSeq" id="XP_030384587.1">
    <property type="nucleotide sequence ID" value="XM_030528727.1"/>
</dbReference>
<dbReference type="Proteomes" id="UP000504634">
    <property type="component" value="Unplaced"/>
</dbReference>
<comment type="similarity">
    <text evidence="5">Belongs to the BI1 family.</text>
</comment>
<keyword evidence="2 5" id="KW-0812">Transmembrane</keyword>
<organism evidence="6 7">
    <name type="scientific">Drosophila lebanonensis</name>
    <name type="common">Fruit fly</name>
    <name type="synonym">Scaptodrosophila lebanonensis</name>
    <dbReference type="NCBI Taxonomy" id="7225"/>
    <lineage>
        <taxon>Eukaryota</taxon>
        <taxon>Metazoa</taxon>
        <taxon>Ecdysozoa</taxon>
        <taxon>Arthropoda</taxon>
        <taxon>Hexapoda</taxon>
        <taxon>Insecta</taxon>
        <taxon>Pterygota</taxon>
        <taxon>Neoptera</taxon>
        <taxon>Endopterygota</taxon>
        <taxon>Diptera</taxon>
        <taxon>Brachycera</taxon>
        <taxon>Muscomorpha</taxon>
        <taxon>Ephydroidea</taxon>
        <taxon>Drosophilidae</taxon>
        <taxon>Scaptodrosophila</taxon>
    </lineage>
</organism>
<dbReference type="GeneID" id="115631879"/>
<dbReference type="OrthoDB" id="7933078at2759"/>
<keyword evidence="4 5" id="KW-0472">Membrane</keyword>
<feature type="transmembrane region" description="Helical" evidence="5">
    <location>
        <begin position="206"/>
        <end position="225"/>
    </location>
</feature>
<feature type="transmembrane region" description="Helical" evidence="5">
    <location>
        <begin position="57"/>
        <end position="82"/>
    </location>
</feature>
<feature type="transmembrane region" description="Helical" evidence="5">
    <location>
        <begin position="89"/>
        <end position="107"/>
    </location>
</feature>
<accession>A0A6J2UBL0</accession>
<name>A0A6J2UBL0_DROLE</name>
<sequence length="233" mass="25992">MPRRERDNFGEEWDDDYTRRAFITKVLSIVGLQLAFTAAVVAVFTLVEPAQNFLIKYFWLVFVCMGVMFITMIALVCCIKVARSVPCNYILLIIFTIASAIVTSYTALRFAPIQVLTALGATIVVVIFLGLFAAFAPCDFTGCGLLICVLVMGLFVMCIVGIFVRTRTMMWIIAVAGVIIFSLVLIFDLQLMIGGKHKNQYSEEDYVIAALSIYVDIIMLFQYILEIIGLIDG</sequence>
<evidence type="ECO:0000256" key="4">
    <source>
        <dbReference type="ARBA" id="ARBA00023136"/>
    </source>
</evidence>
<protein>
    <submittedName>
        <fullName evidence="7">Protein lifeguard 3 isoform X1</fullName>
    </submittedName>
</protein>
<gene>
    <name evidence="7" type="primary">LOC115631879</name>
</gene>
<feature type="transmembrane region" description="Helical" evidence="5">
    <location>
        <begin position="21"/>
        <end position="45"/>
    </location>
</feature>
<dbReference type="Pfam" id="PF01027">
    <property type="entry name" value="Bax1-I"/>
    <property type="match status" value="1"/>
</dbReference>
<evidence type="ECO:0000256" key="5">
    <source>
        <dbReference type="RuleBase" id="RU004379"/>
    </source>
</evidence>
<proteinExistence type="inferred from homology"/>
<reference evidence="7" key="1">
    <citation type="submission" date="2025-08" db="UniProtKB">
        <authorList>
            <consortium name="RefSeq"/>
        </authorList>
    </citation>
    <scope>IDENTIFICATION</scope>
    <source>
        <strain evidence="7">11010-0011.00</strain>
        <tissue evidence="7">Whole body</tissue>
    </source>
</reference>
<dbReference type="GO" id="GO:0016020">
    <property type="term" value="C:membrane"/>
    <property type="evidence" value="ECO:0007669"/>
    <property type="project" value="UniProtKB-SubCell"/>
</dbReference>
<evidence type="ECO:0000256" key="2">
    <source>
        <dbReference type="ARBA" id="ARBA00022692"/>
    </source>
</evidence>
<evidence type="ECO:0000256" key="3">
    <source>
        <dbReference type="ARBA" id="ARBA00022989"/>
    </source>
</evidence>
<feature type="transmembrane region" description="Helical" evidence="5">
    <location>
        <begin position="170"/>
        <end position="194"/>
    </location>
</feature>
<evidence type="ECO:0000256" key="1">
    <source>
        <dbReference type="ARBA" id="ARBA00004141"/>
    </source>
</evidence>
<dbReference type="PANTHER" id="PTHR23291">
    <property type="entry name" value="BAX INHIBITOR-RELATED"/>
    <property type="match status" value="1"/>
</dbReference>
<evidence type="ECO:0000313" key="6">
    <source>
        <dbReference type="Proteomes" id="UP000504634"/>
    </source>
</evidence>
<feature type="transmembrane region" description="Helical" evidence="5">
    <location>
        <begin position="113"/>
        <end position="136"/>
    </location>
</feature>
<evidence type="ECO:0000313" key="7">
    <source>
        <dbReference type="RefSeq" id="XP_030384587.1"/>
    </source>
</evidence>
<dbReference type="PANTHER" id="PTHR23291:SF47">
    <property type="entry name" value="TRANSMEMBRANE BAX INHIBITOR MOTIF CONTAINING 7"/>
    <property type="match status" value="1"/>
</dbReference>
<keyword evidence="3 5" id="KW-1133">Transmembrane helix</keyword>